<organism evidence="1 2">
    <name type="scientific">Bacillus shihchuchen</name>
    <dbReference type="NCBI Taxonomy" id="3036942"/>
    <lineage>
        <taxon>Bacteria</taxon>
        <taxon>Bacillati</taxon>
        <taxon>Bacillota</taxon>
        <taxon>Bacilli</taxon>
        <taxon>Bacillales</taxon>
        <taxon>Bacillaceae</taxon>
        <taxon>Bacillus</taxon>
        <taxon>Bacillus cereus group</taxon>
    </lineage>
</organism>
<reference evidence="1 2" key="1">
    <citation type="journal article" date="2023" name="Int. J. Mol. Sci.">
        <title>Pathogenicity and Genomic Characterization of a Novel Genospecies, Bacillus shihchuchen, of the Bacillus cereus Group Isolated from Chinese Softshell Turtle (Pelodiscus sinensis).</title>
        <authorList>
            <person name="Cheng L.W."/>
            <person name="Byadgi O.V."/>
            <person name="Tsai C.E."/>
            <person name="Wang P.C."/>
            <person name="Chen S.C."/>
        </authorList>
    </citation>
    <scope>NUCLEOTIDE SEQUENCE [LARGE SCALE GENOMIC DNA]</scope>
    <source>
        <strain evidence="1 2">QF108-045</strain>
    </source>
</reference>
<dbReference type="EMBL" id="JASWHZ010000002">
    <property type="protein sequence ID" value="MDL2419402.1"/>
    <property type="molecule type" value="Genomic_DNA"/>
</dbReference>
<comment type="caution">
    <text evidence="1">The sequence shown here is derived from an EMBL/GenBank/DDBJ whole genome shotgun (WGS) entry which is preliminary data.</text>
</comment>
<dbReference type="Proteomes" id="UP001229716">
    <property type="component" value="Unassembled WGS sequence"/>
</dbReference>
<geneLocation type="plasmid" evidence="1">
    <name>pBS01</name>
</geneLocation>
<sequence length="77" mass="8792">MVKQYIEDREKLALEIQKYYNSLGLKPKRCFLGSEDGEAVVGIDKEGELIKLIHLDPETIEGMQNNNNLTAYFSEIS</sequence>
<keyword evidence="1" id="KW-0614">Plasmid</keyword>
<evidence type="ECO:0000313" key="1">
    <source>
        <dbReference type="EMBL" id="MDL2419402.1"/>
    </source>
</evidence>
<accession>A0ABT7L064</accession>
<gene>
    <name evidence="1" type="ORF">P6F46_28020</name>
</gene>
<proteinExistence type="predicted"/>
<evidence type="ECO:0000313" key="2">
    <source>
        <dbReference type="Proteomes" id="UP001229716"/>
    </source>
</evidence>
<name>A0ABT7L064_9BACI</name>
<keyword evidence="2" id="KW-1185">Reference proteome</keyword>
<protein>
    <submittedName>
        <fullName evidence="1">Uncharacterized protein</fullName>
    </submittedName>
</protein>